<feature type="transmembrane region" description="Helical" evidence="1">
    <location>
        <begin position="6"/>
        <end position="33"/>
    </location>
</feature>
<reference evidence="2 3" key="2">
    <citation type="journal article" date="2019" name="G3 (Bethesda)">
        <title>Hybrid Assembly of the Genome of the Entomopathogenic Nematode Steinernema carpocapsae Identifies the X-Chromosome.</title>
        <authorList>
            <person name="Serra L."/>
            <person name="Macchietto M."/>
            <person name="Macias-Munoz A."/>
            <person name="McGill C.J."/>
            <person name="Rodriguez I.M."/>
            <person name="Rodriguez B."/>
            <person name="Murad R."/>
            <person name="Mortazavi A."/>
        </authorList>
    </citation>
    <scope>NUCLEOTIDE SEQUENCE [LARGE SCALE GENOMIC DNA]</scope>
    <source>
        <strain evidence="2 3">ALL</strain>
    </source>
</reference>
<dbReference type="Proteomes" id="UP000298663">
    <property type="component" value="Unassembled WGS sequence"/>
</dbReference>
<sequence length="75" mass="8767">MILFSWIIHLLRIVSFSIKPICFLFSANVWYIWPPKKKKVGHESNDIFIYEHGRQRVGKPVGCSLFDISFIVTAK</sequence>
<evidence type="ECO:0000313" key="3">
    <source>
        <dbReference type="Proteomes" id="UP000298663"/>
    </source>
</evidence>
<keyword evidence="1" id="KW-0812">Transmembrane</keyword>
<name>A0A4U5MVU8_STECR</name>
<evidence type="ECO:0000256" key="1">
    <source>
        <dbReference type="SAM" id="Phobius"/>
    </source>
</evidence>
<keyword evidence="1" id="KW-0472">Membrane</keyword>
<organism evidence="2 3">
    <name type="scientific">Steinernema carpocapsae</name>
    <name type="common">Entomopathogenic nematode</name>
    <dbReference type="NCBI Taxonomy" id="34508"/>
    <lineage>
        <taxon>Eukaryota</taxon>
        <taxon>Metazoa</taxon>
        <taxon>Ecdysozoa</taxon>
        <taxon>Nematoda</taxon>
        <taxon>Chromadorea</taxon>
        <taxon>Rhabditida</taxon>
        <taxon>Tylenchina</taxon>
        <taxon>Panagrolaimomorpha</taxon>
        <taxon>Strongyloidoidea</taxon>
        <taxon>Steinernematidae</taxon>
        <taxon>Steinernema</taxon>
    </lineage>
</organism>
<evidence type="ECO:0000313" key="2">
    <source>
        <dbReference type="EMBL" id="TKR73979.1"/>
    </source>
</evidence>
<dbReference type="EMBL" id="AZBU02000006">
    <property type="protein sequence ID" value="TKR73979.1"/>
    <property type="molecule type" value="Genomic_DNA"/>
</dbReference>
<keyword evidence="3" id="KW-1185">Reference proteome</keyword>
<reference evidence="2 3" key="1">
    <citation type="journal article" date="2015" name="Genome Biol.">
        <title>Comparative genomics of Steinernema reveals deeply conserved gene regulatory networks.</title>
        <authorList>
            <person name="Dillman A.R."/>
            <person name="Macchietto M."/>
            <person name="Porter C.F."/>
            <person name="Rogers A."/>
            <person name="Williams B."/>
            <person name="Antoshechkin I."/>
            <person name="Lee M.M."/>
            <person name="Goodwin Z."/>
            <person name="Lu X."/>
            <person name="Lewis E.E."/>
            <person name="Goodrich-Blair H."/>
            <person name="Stock S.P."/>
            <person name="Adams B.J."/>
            <person name="Sternberg P.W."/>
            <person name="Mortazavi A."/>
        </authorList>
    </citation>
    <scope>NUCLEOTIDE SEQUENCE [LARGE SCALE GENOMIC DNA]</scope>
    <source>
        <strain evidence="2 3">ALL</strain>
    </source>
</reference>
<gene>
    <name evidence="2" type="ORF">L596_021214</name>
</gene>
<keyword evidence="1" id="KW-1133">Transmembrane helix</keyword>
<protein>
    <submittedName>
        <fullName evidence="2">Uncharacterized protein</fullName>
    </submittedName>
</protein>
<accession>A0A4U5MVU8</accession>
<proteinExistence type="predicted"/>
<comment type="caution">
    <text evidence="2">The sequence shown here is derived from an EMBL/GenBank/DDBJ whole genome shotgun (WGS) entry which is preliminary data.</text>
</comment>
<dbReference type="AlphaFoldDB" id="A0A4U5MVU8"/>